<keyword evidence="2" id="KW-1015">Disulfide bond</keyword>
<proteinExistence type="inferred from homology"/>
<dbReference type="PROSITE" id="PS50240">
    <property type="entry name" value="TRYPSIN_DOM"/>
    <property type="match status" value="1"/>
</dbReference>
<comment type="similarity">
    <text evidence="1">Belongs to the peptidase S1 family.</text>
</comment>
<reference evidence="6" key="1">
    <citation type="submission" date="2022-03" db="EMBL/GenBank/DDBJ databases">
        <authorList>
            <person name="Martin C."/>
        </authorList>
    </citation>
    <scope>NUCLEOTIDE SEQUENCE</scope>
</reference>
<evidence type="ECO:0000256" key="1">
    <source>
        <dbReference type="ARBA" id="ARBA00007664"/>
    </source>
</evidence>
<sequence>MSLQYIIFICLTSCVWLTLAPPVKVHSRVKRIIGGQTATSHPFVVRVRNGEHLCTGSLISRCHVLTAGHCIKPDNGIRIIAGGHRAGTSRNTVTYDWNKAILLDRTQGDVGILRLDRCIEEDAKNIKPIAITEERIEDGRPVRIYGWGQMNQSIMEGAKYLQEVNTYLNTAACDAASSAILRINICTPQVTGFGDSGGPVIVVDKNGGNCQIAITTKKLDTNLVVPVEQYSMHSEISHPAVFNFLNNFIQANPCGCNSTAEFCKPPKTEPTHGTSQQGCPQSTETKENESFQEKREISTERLHTATNEMFSSEPISPPVSTVTMSVGTLEQATTSKTNVISTNYPTSEVVVTSKAFETTVQVDSNKHAAYTDQSEPLSLATSLSSSPESPSSQDIKSTYVSSTIITTPTFKSTHRLLDDDFHEYPIDGYVKKTTLGVTELPSILQRGEVPEVSPTKVQAPTHDTLIQGIGLVINHTTSISNSNVTLLSPVTTMHVTDNLYSLSNVATKAFDSSTLTRYSSLESRIDRTKSSTLGSSTLIQEDMDKQAQVISLTSTSMVSSSISKTIMTTPTFAEEDGSIPKIQTQYKLVTVTDRVQIPEITPLPIIYESTSIQPTPSMEISPHGKLTHPLNSTTPELTSTPIINTTALDQMFSTPTNSKFLQALSVTNTAFTMTNTKKPTTTSRMVKSCGEPPLVPNGKINKVKCSQDKRGERCTAVYSCDSCYKKYGPLRCRNGKWNFGQCRRIGDGCKSDADCRNVCSIREYCVKCVCSACRTKRDCPYMGMREYRCVP</sequence>
<dbReference type="GO" id="GO:0006508">
    <property type="term" value="P:proteolysis"/>
    <property type="evidence" value="ECO:0007669"/>
    <property type="project" value="InterPro"/>
</dbReference>
<dbReference type="InterPro" id="IPR001254">
    <property type="entry name" value="Trypsin_dom"/>
</dbReference>
<organism evidence="6 7">
    <name type="scientific">Owenia fusiformis</name>
    <name type="common">Polychaete worm</name>
    <dbReference type="NCBI Taxonomy" id="6347"/>
    <lineage>
        <taxon>Eukaryota</taxon>
        <taxon>Metazoa</taxon>
        <taxon>Spiralia</taxon>
        <taxon>Lophotrochozoa</taxon>
        <taxon>Annelida</taxon>
        <taxon>Polychaeta</taxon>
        <taxon>Sedentaria</taxon>
        <taxon>Canalipalpata</taxon>
        <taxon>Sabellida</taxon>
        <taxon>Oweniida</taxon>
        <taxon>Oweniidae</taxon>
        <taxon>Owenia</taxon>
    </lineage>
</organism>
<dbReference type="Proteomes" id="UP000749559">
    <property type="component" value="Unassembled WGS sequence"/>
</dbReference>
<evidence type="ECO:0000256" key="2">
    <source>
        <dbReference type="ARBA" id="ARBA00023157"/>
    </source>
</evidence>
<feature type="compositionally biased region" description="Basic and acidic residues" evidence="3">
    <location>
        <begin position="284"/>
        <end position="294"/>
    </location>
</feature>
<dbReference type="InterPro" id="IPR050430">
    <property type="entry name" value="Peptidase_S1"/>
</dbReference>
<feature type="domain" description="Peptidase S1" evidence="5">
    <location>
        <begin position="32"/>
        <end position="250"/>
    </location>
</feature>
<feature type="compositionally biased region" description="Low complexity" evidence="3">
    <location>
        <begin position="374"/>
        <end position="392"/>
    </location>
</feature>
<dbReference type="SMART" id="SM00020">
    <property type="entry name" value="Tryp_SPc"/>
    <property type="match status" value="1"/>
</dbReference>
<evidence type="ECO:0000256" key="3">
    <source>
        <dbReference type="SAM" id="MobiDB-lite"/>
    </source>
</evidence>
<evidence type="ECO:0000259" key="5">
    <source>
        <dbReference type="PROSITE" id="PS50240"/>
    </source>
</evidence>
<feature type="region of interest" description="Disordered" evidence="3">
    <location>
        <begin position="267"/>
        <end position="294"/>
    </location>
</feature>
<dbReference type="InterPro" id="IPR043504">
    <property type="entry name" value="Peptidase_S1_PA_chymotrypsin"/>
</dbReference>
<evidence type="ECO:0000313" key="6">
    <source>
        <dbReference type="EMBL" id="CAH1801645.1"/>
    </source>
</evidence>
<gene>
    <name evidence="6" type="ORF">OFUS_LOCUS25417</name>
</gene>
<evidence type="ECO:0000256" key="4">
    <source>
        <dbReference type="SAM" id="SignalP"/>
    </source>
</evidence>
<dbReference type="EMBL" id="CAIIXF020000012">
    <property type="protein sequence ID" value="CAH1801645.1"/>
    <property type="molecule type" value="Genomic_DNA"/>
</dbReference>
<dbReference type="Pfam" id="PF00089">
    <property type="entry name" value="Trypsin"/>
    <property type="match status" value="1"/>
</dbReference>
<feature type="signal peptide" evidence="4">
    <location>
        <begin position="1"/>
        <end position="20"/>
    </location>
</feature>
<keyword evidence="7" id="KW-1185">Reference proteome</keyword>
<dbReference type="OrthoDB" id="10061449at2759"/>
<feature type="chain" id="PRO_5035877262" description="Peptidase S1 domain-containing protein" evidence="4">
    <location>
        <begin position="21"/>
        <end position="791"/>
    </location>
</feature>
<dbReference type="AlphaFoldDB" id="A0A8S4Q6Z5"/>
<protein>
    <recommendedName>
        <fullName evidence="5">Peptidase S1 domain-containing protein</fullName>
    </recommendedName>
</protein>
<feature type="region of interest" description="Disordered" evidence="3">
    <location>
        <begin position="368"/>
        <end position="395"/>
    </location>
</feature>
<dbReference type="Gene3D" id="2.40.10.10">
    <property type="entry name" value="Trypsin-like serine proteases"/>
    <property type="match status" value="1"/>
</dbReference>
<dbReference type="InterPro" id="IPR018114">
    <property type="entry name" value="TRYPSIN_HIS"/>
</dbReference>
<dbReference type="InterPro" id="IPR001314">
    <property type="entry name" value="Peptidase_S1A"/>
</dbReference>
<name>A0A8S4Q6Z5_OWEFU</name>
<dbReference type="PROSITE" id="PS00134">
    <property type="entry name" value="TRYPSIN_HIS"/>
    <property type="match status" value="1"/>
</dbReference>
<dbReference type="SUPFAM" id="SSF50494">
    <property type="entry name" value="Trypsin-like serine proteases"/>
    <property type="match status" value="1"/>
</dbReference>
<dbReference type="PRINTS" id="PR00722">
    <property type="entry name" value="CHYMOTRYPSIN"/>
</dbReference>
<comment type="caution">
    <text evidence="6">The sequence shown here is derived from an EMBL/GenBank/DDBJ whole genome shotgun (WGS) entry which is preliminary data.</text>
</comment>
<evidence type="ECO:0000313" key="7">
    <source>
        <dbReference type="Proteomes" id="UP000749559"/>
    </source>
</evidence>
<dbReference type="InterPro" id="IPR009003">
    <property type="entry name" value="Peptidase_S1_PA"/>
</dbReference>
<dbReference type="GO" id="GO:0004252">
    <property type="term" value="F:serine-type endopeptidase activity"/>
    <property type="evidence" value="ECO:0007669"/>
    <property type="project" value="InterPro"/>
</dbReference>
<dbReference type="PANTHER" id="PTHR24276:SF98">
    <property type="entry name" value="FI18310P1-RELATED"/>
    <property type="match status" value="1"/>
</dbReference>
<dbReference type="PANTHER" id="PTHR24276">
    <property type="entry name" value="POLYSERASE-RELATED"/>
    <property type="match status" value="1"/>
</dbReference>
<accession>A0A8S4Q6Z5</accession>
<keyword evidence="4" id="KW-0732">Signal</keyword>
<feature type="compositionally biased region" description="Polar residues" evidence="3">
    <location>
        <begin position="271"/>
        <end position="283"/>
    </location>
</feature>